<evidence type="ECO:0000313" key="4">
    <source>
        <dbReference type="Proteomes" id="UP000541558"/>
    </source>
</evidence>
<feature type="region of interest" description="Disordered" evidence="2">
    <location>
        <begin position="427"/>
        <end position="449"/>
    </location>
</feature>
<name>A0A8H5C3E7_9AGAR</name>
<dbReference type="OrthoDB" id="2749714at2759"/>
<gene>
    <name evidence="3" type="ORF">D9611_013809</name>
</gene>
<comment type="caution">
    <text evidence="3">The sequence shown here is derived from an EMBL/GenBank/DDBJ whole genome shotgun (WGS) entry which is preliminary data.</text>
</comment>
<protein>
    <submittedName>
        <fullName evidence="3">Uncharacterized protein</fullName>
    </submittedName>
</protein>
<reference evidence="3 4" key="1">
    <citation type="journal article" date="2020" name="ISME J.">
        <title>Uncovering the hidden diversity of litter-decomposition mechanisms in mushroom-forming fungi.</title>
        <authorList>
            <person name="Floudas D."/>
            <person name="Bentzer J."/>
            <person name="Ahren D."/>
            <person name="Johansson T."/>
            <person name="Persson P."/>
            <person name="Tunlid A."/>
        </authorList>
    </citation>
    <scope>NUCLEOTIDE SEQUENCE [LARGE SCALE GENOMIC DNA]</scope>
    <source>
        <strain evidence="3 4">CBS 175.51</strain>
    </source>
</reference>
<accession>A0A8H5C3E7</accession>
<dbReference type="EMBL" id="JAACJK010000068">
    <property type="protein sequence ID" value="KAF5334547.1"/>
    <property type="molecule type" value="Genomic_DNA"/>
</dbReference>
<dbReference type="Proteomes" id="UP000541558">
    <property type="component" value="Unassembled WGS sequence"/>
</dbReference>
<dbReference type="PANTHER" id="PTHR45691:SF6">
    <property type="entry name" value="PROTEIN DIAPHANOUS"/>
    <property type="match status" value="1"/>
</dbReference>
<dbReference type="GO" id="GO:0030041">
    <property type="term" value="P:actin filament polymerization"/>
    <property type="evidence" value="ECO:0007669"/>
    <property type="project" value="TreeGrafter"/>
</dbReference>
<organism evidence="3 4">
    <name type="scientific">Ephemerocybe angulata</name>
    <dbReference type="NCBI Taxonomy" id="980116"/>
    <lineage>
        <taxon>Eukaryota</taxon>
        <taxon>Fungi</taxon>
        <taxon>Dikarya</taxon>
        <taxon>Basidiomycota</taxon>
        <taxon>Agaricomycotina</taxon>
        <taxon>Agaricomycetes</taxon>
        <taxon>Agaricomycetidae</taxon>
        <taxon>Agaricales</taxon>
        <taxon>Agaricineae</taxon>
        <taxon>Psathyrellaceae</taxon>
        <taxon>Ephemerocybe</taxon>
    </lineage>
</organism>
<evidence type="ECO:0000313" key="3">
    <source>
        <dbReference type="EMBL" id="KAF5334547.1"/>
    </source>
</evidence>
<feature type="region of interest" description="Disordered" evidence="2">
    <location>
        <begin position="487"/>
        <end position="524"/>
    </location>
</feature>
<evidence type="ECO:0000256" key="2">
    <source>
        <dbReference type="SAM" id="MobiDB-lite"/>
    </source>
</evidence>
<dbReference type="PANTHER" id="PTHR45691">
    <property type="entry name" value="PROTEIN DIAPHANOUS"/>
    <property type="match status" value="1"/>
</dbReference>
<evidence type="ECO:0000256" key="1">
    <source>
        <dbReference type="SAM" id="Coils"/>
    </source>
</evidence>
<keyword evidence="1" id="KW-0175">Coiled coil</keyword>
<dbReference type="AlphaFoldDB" id="A0A8H5C3E7"/>
<dbReference type="InterPro" id="IPR051412">
    <property type="entry name" value="Formin_Homology_Diaphanous_sf"/>
</dbReference>
<feature type="coiled-coil region" evidence="1">
    <location>
        <begin position="772"/>
        <end position="799"/>
    </location>
</feature>
<keyword evidence="4" id="KW-1185">Reference proteome</keyword>
<sequence>MAAPSLPQEVFDKITDSVAHEHPNESLSNLSLTSRSHFLERCRFHIFRYLRIEGIPRDSMLNGMLKILETNPSLLAHVRRLDIEFEAWYMDGVPQDILRLLDSLTELKTLHVEMSTITGHNLEWIPASGFCREALAKLFSRPLVNVQIIDYPNFPIHLIRSLRLQSLAVGRSTSFSEDECGEPQDNWRLRSLKCHSFGTIDNLLKWCSSPVYANLVNLHFAIQDMKCHDNAWSIIKSASEGSCLQSLSLLYDHDLVRECYDKLASSGLTVPPFPLLRRIDIAIFLDYPTDGTSIIAPDLIPDFTKLLLCSSPQPSLELIEMRSFWMLPAITLEELRRSSTRFIDDTRGWDQIDATLTRLDLFPKLRALHSTGTSFRADYLETMYFGPKPIDHFLAVLSLTLPSITFGIRSLLPRNITFEPISRSTPTITGVRPAPTGPAALRRAQSPVDVKPNIKDLEGKLQADRDRAIDRKPALLLAVAKAKLRQQEPSSSSSILPPTPTLPSTQYPFPPQPPSPGLNAKPSSISISMDSVATPQTPTYQPPPTPLVDVPWQPPPPLPGAPEFEEYEPEVSGVWESRIASLAKVIEEFQEVEDIRESIDHISTFVEHIDTLSQDVRTSYAQKLKAAQARLGEKEKTLNATIDVLVKGADMWPVSEKQVERDVQLKERYDEMSGFLDALKTNIAELSSTLCQVGIEPPPQVPADVLVRAQDALIPPPPTSSGAAEGDNDAMEVDRMGATPPPPPPAVSLQVSNEPVAQQTISSESELSEAQIDEILTKIEAVETRLEDVENSMSQMDSEMRRDFQEQANAMVEEFFGEDGAFTEAEEQVQEEGETDEGMKKKSNKFDEDLDEVQAKLELLKTESATNTKNLGDVTFWTEQIYDEVVDLKERTEAGLSRQEAALKRNGELSARLEALLKQQAEDTEAIRTIQMSLRAQMQRPPSPPASPRLPSTDILIQVMRDPLTTAARRAVQPMVEEVRNSMQEEMQKQTGDILGTVWDKVGGTIALLDRVNAKIAQAGNEGVNGH</sequence>
<dbReference type="GO" id="GO:0005884">
    <property type="term" value="C:actin filament"/>
    <property type="evidence" value="ECO:0007669"/>
    <property type="project" value="TreeGrafter"/>
</dbReference>
<feature type="compositionally biased region" description="Low complexity" evidence="2">
    <location>
        <begin position="489"/>
        <end position="507"/>
    </location>
</feature>
<proteinExistence type="predicted"/>